<dbReference type="EMBL" id="VSSQ01071839">
    <property type="protein sequence ID" value="MPN23361.1"/>
    <property type="molecule type" value="Genomic_DNA"/>
</dbReference>
<dbReference type="AlphaFoldDB" id="A0A645G8W7"/>
<name>A0A645G8W7_9ZZZZ</name>
<protein>
    <recommendedName>
        <fullName evidence="2">DUF3078 domain-containing protein</fullName>
    </recommendedName>
</protein>
<reference evidence="1" key="1">
    <citation type="submission" date="2019-08" db="EMBL/GenBank/DDBJ databases">
        <authorList>
            <person name="Kucharzyk K."/>
            <person name="Murdoch R.W."/>
            <person name="Higgins S."/>
            <person name="Loffler F."/>
        </authorList>
    </citation>
    <scope>NUCLEOTIDE SEQUENCE</scope>
</reference>
<evidence type="ECO:0000313" key="1">
    <source>
        <dbReference type="EMBL" id="MPN23361.1"/>
    </source>
</evidence>
<gene>
    <name evidence="1" type="ORF">SDC9_170749</name>
</gene>
<organism evidence="1">
    <name type="scientific">bioreactor metagenome</name>
    <dbReference type="NCBI Taxonomy" id="1076179"/>
    <lineage>
        <taxon>unclassified sequences</taxon>
        <taxon>metagenomes</taxon>
        <taxon>ecological metagenomes</taxon>
    </lineage>
</organism>
<sequence length="166" mass="19089">MLNAYPANSKDIRSSFLSPLYAKLGVGLKYTLNKPSTKVRGRNLNLQLFLDPISLNYTYVWNDSVDVKRYGIPEDKKGLLDIGSNVRAIMKYKITNYIVWDSDLTYFTSFEKVVVGFENKLDLALSNAFSTNIYVNMRFDDGVPPDPKLKYFQITHTLTFGLSYKW</sequence>
<proteinExistence type="predicted"/>
<comment type="caution">
    <text evidence="1">The sequence shown here is derived from an EMBL/GenBank/DDBJ whole genome shotgun (WGS) entry which is preliminary data.</text>
</comment>
<accession>A0A645G8W7</accession>
<evidence type="ECO:0008006" key="2">
    <source>
        <dbReference type="Google" id="ProtNLM"/>
    </source>
</evidence>